<sequence length="321" mass="34546">MFDIFPRALASVASVLFPIFASYKALQTADPAQLTPWLMYWVVLACITLVESWTGWLLVWIPFYHYFRLIGMLYLVLPQTQGARVLYQTQVHPWLQHHESRIDDFIGSAHDRLRSAGMAYLRQAIAYVRAALGLPEAVVPSAASSSPSPPTTSPSSYTQALLSRFSLPSARWPGGATVPDEATAAAAAAASPAGLYSLFSGAIDRALHATVEPGAGIPATDGQRDVLRDRLRSLLTALERTETDDASELRKSRSEPDFERIDAESGAEDEGGHGRAPGLRKRTVPAAEQNPTSGGGSWMSWGWGAGAGGPEETGTSSATYK</sequence>
<reference evidence="3 4" key="1">
    <citation type="journal article" date="2011" name="Proc. Natl. Acad. Sci. U.S.A.">
        <title>Genome and transcriptome analyses of the mountain pine beetle-fungal symbiont Grosmannia clavigera, a lodgepole pine pathogen.</title>
        <authorList>
            <person name="DiGuistini S."/>
            <person name="Wang Y."/>
            <person name="Liao N.Y."/>
            <person name="Taylor G."/>
            <person name="Tanguay P."/>
            <person name="Feau N."/>
            <person name="Henrissat B."/>
            <person name="Chan S.K."/>
            <person name="Hesse-Orce U."/>
            <person name="Alamouti S.M."/>
            <person name="Tsui C.K.M."/>
            <person name="Docking R.T."/>
            <person name="Levasseur A."/>
            <person name="Haridas S."/>
            <person name="Robertson G."/>
            <person name="Birol I."/>
            <person name="Holt R.A."/>
            <person name="Marra M.A."/>
            <person name="Hamelin R.C."/>
            <person name="Hirst M."/>
            <person name="Jones S.J.M."/>
            <person name="Bohlmann J."/>
            <person name="Breuil C."/>
        </authorList>
    </citation>
    <scope>NUCLEOTIDE SEQUENCE [LARGE SCALE GENOMIC DNA]</scope>
    <source>
        <strain evidence="4">kw1407 / UAMH 11150</strain>
    </source>
</reference>
<dbReference type="PANTHER" id="PTHR12300:SF177">
    <property type="entry name" value="PROTEIN YOP1"/>
    <property type="match status" value="1"/>
</dbReference>
<dbReference type="Proteomes" id="UP000007796">
    <property type="component" value="Unassembled WGS sequence"/>
</dbReference>
<evidence type="ECO:0000313" key="4">
    <source>
        <dbReference type="Proteomes" id="UP000007796"/>
    </source>
</evidence>
<dbReference type="InParanoid" id="F0XQG9"/>
<dbReference type="GeneID" id="25980583"/>
<comment type="similarity">
    <text evidence="1">Belongs to the DP1 family.</text>
</comment>
<keyword evidence="1" id="KW-0472">Membrane</keyword>
<evidence type="ECO:0000256" key="2">
    <source>
        <dbReference type="SAM" id="MobiDB-lite"/>
    </source>
</evidence>
<evidence type="ECO:0000256" key="1">
    <source>
        <dbReference type="RuleBase" id="RU362006"/>
    </source>
</evidence>
<accession>F0XQG9</accession>
<dbReference type="STRING" id="655863.F0XQG9"/>
<proteinExistence type="inferred from homology"/>
<protein>
    <recommendedName>
        <fullName evidence="1">Protein YOP1</fullName>
    </recommendedName>
</protein>
<dbReference type="EMBL" id="GL629801">
    <property type="protein sequence ID" value="EFX00077.1"/>
    <property type="molecule type" value="Genomic_DNA"/>
</dbReference>
<keyword evidence="4" id="KW-1185">Reference proteome</keyword>
<dbReference type="PANTHER" id="PTHR12300">
    <property type="entry name" value="HVA22-LIKE PROTEINS"/>
    <property type="match status" value="1"/>
</dbReference>
<gene>
    <name evidence="3" type="ORF">CMQ_7079</name>
</gene>
<evidence type="ECO:0000313" key="3">
    <source>
        <dbReference type="EMBL" id="EFX00077.1"/>
    </source>
</evidence>
<dbReference type="RefSeq" id="XP_014169559.1">
    <property type="nucleotide sequence ID" value="XM_014314084.1"/>
</dbReference>
<name>F0XQG9_GROCL</name>
<dbReference type="Pfam" id="PF03134">
    <property type="entry name" value="TB2_DP1_HVA22"/>
    <property type="match status" value="1"/>
</dbReference>
<feature type="compositionally biased region" description="Gly residues" evidence="2">
    <location>
        <begin position="293"/>
        <end position="311"/>
    </location>
</feature>
<keyword evidence="1" id="KW-1133">Transmembrane helix</keyword>
<dbReference type="GO" id="GO:0016020">
    <property type="term" value="C:membrane"/>
    <property type="evidence" value="ECO:0007669"/>
    <property type="project" value="UniProtKB-SubCell"/>
</dbReference>
<feature type="compositionally biased region" description="Low complexity" evidence="2">
    <location>
        <begin position="312"/>
        <end position="321"/>
    </location>
</feature>
<feature type="region of interest" description="Disordered" evidence="2">
    <location>
        <begin position="242"/>
        <end position="321"/>
    </location>
</feature>
<dbReference type="HOGENOM" id="CLU_048918_1_0_1"/>
<comment type="caution">
    <text evidence="1">Lacks conserved residue(s) required for the propagation of feature annotation.</text>
</comment>
<keyword evidence="1" id="KW-0812">Transmembrane</keyword>
<feature type="transmembrane region" description="Helical" evidence="1">
    <location>
        <begin position="37"/>
        <end position="63"/>
    </location>
</feature>
<dbReference type="InterPro" id="IPR004345">
    <property type="entry name" value="TB2_DP1_HVA22"/>
</dbReference>
<dbReference type="AlphaFoldDB" id="F0XQG9"/>
<dbReference type="eggNOG" id="KOG1726">
    <property type="taxonomic scope" value="Eukaryota"/>
</dbReference>
<feature type="compositionally biased region" description="Basic and acidic residues" evidence="2">
    <location>
        <begin position="242"/>
        <end position="263"/>
    </location>
</feature>
<dbReference type="OrthoDB" id="434647at2759"/>
<comment type="subcellular location">
    <subcellularLocation>
        <location evidence="1">Membrane</location>
        <topology evidence="1">Multi-pass membrane protein</topology>
    </subcellularLocation>
</comment>
<organism evidence="4">
    <name type="scientific">Grosmannia clavigera (strain kw1407 / UAMH 11150)</name>
    <name type="common">Blue stain fungus</name>
    <name type="synonym">Graphiocladiella clavigera</name>
    <dbReference type="NCBI Taxonomy" id="655863"/>
    <lineage>
        <taxon>Eukaryota</taxon>
        <taxon>Fungi</taxon>
        <taxon>Dikarya</taxon>
        <taxon>Ascomycota</taxon>
        <taxon>Pezizomycotina</taxon>
        <taxon>Sordariomycetes</taxon>
        <taxon>Sordariomycetidae</taxon>
        <taxon>Ophiostomatales</taxon>
        <taxon>Ophiostomataceae</taxon>
        <taxon>Leptographium</taxon>
    </lineage>
</organism>